<dbReference type="Gene3D" id="1.25.40.10">
    <property type="entry name" value="Tetratricopeptide repeat domain"/>
    <property type="match status" value="1"/>
</dbReference>
<dbReference type="Gene3D" id="1.25.10.10">
    <property type="entry name" value="Leucine-rich Repeat Variant"/>
    <property type="match status" value="1"/>
</dbReference>
<proteinExistence type="predicted"/>
<dbReference type="PANTHER" id="PTHR46578:SF1">
    <property type="entry name" value="ARM-REPEAT_TETRATRICOPEPTIDE REPEAT (TPR)-LIKE PROTEIN"/>
    <property type="match status" value="1"/>
</dbReference>
<dbReference type="PANTHER" id="PTHR46578">
    <property type="entry name" value="ARM-REPEAT/TETRATRICOPEPTIDE REPEAT (TPR)-LIKE PROTEIN"/>
    <property type="match status" value="1"/>
</dbReference>
<protein>
    <recommendedName>
        <fullName evidence="1">ARM repeat N-terminal plant domain-containing protein</fullName>
    </recommendedName>
</protein>
<dbReference type="InterPro" id="IPR011990">
    <property type="entry name" value="TPR-like_helical_dom_sf"/>
</dbReference>
<evidence type="ECO:0000313" key="2">
    <source>
        <dbReference type="EMBL" id="MCD7448418.1"/>
    </source>
</evidence>
<dbReference type="InterPro" id="IPR011989">
    <property type="entry name" value="ARM-like"/>
</dbReference>
<name>A0ABS8RP29_DATST</name>
<comment type="caution">
    <text evidence="2">The sequence shown here is derived from an EMBL/GenBank/DDBJ whole genome shotgun (WGS) entry which is preliminary data.</text>
</comment>
<dbReference type="SUPFAM" id="SSF48371">
    <property type="entry name" value="ARM repeat"/>
    <property type="match status" value="1"/>
</dbReference>
<evidence type="ECO:0000313" key="3">
    <source>
        <dbReference type="Proteomes" id="UP000823775"/>
    </source>
</evidence>
<evidence type="ECO:0000259" key="1">
    <source>
        <dbReference type="Pfam" id="PF26524"/>
    </source>
</evidence>
<dbReference type="EMBL" id="JACEIK010000061">
    <property type="protein sequence ID" value="MCD7448418.1"/>
    <property type="molecule type" value="Genomic_DNA"/>
</dbReference>
<dbReference type="SMART" id="SM00028">
    <property type="entry name" value="TPR"/>
    <property type="match status" value="2"/>
</dbReference>
<dbReference type="InterPro" id="IPR058868">
    <property type="entry name" value="ARM_7"/>
</dbReference>
<dbReference type="InterPro" id="IPR016024">
    <property type="entry name" value="ARM-type_fold"/>
</dbReference>
<organism evidence="2 3">
    <name type="scientific">Datura stramonium</name>
    <name type="common">Jimsonweed</name>
    <name type="synonym">Common thornapple</name>
    <dbReference type="NCBI Taxonomy" id="4076"/>
    <lineage>
        <taxon>Eukaryota</taxon>
        <taxon>Viridiplantae</taxon>
        <taxon>Streptophyta</taxon>
        <taxon>Embryophyta</taxon>
        <taxon>Tracheophyta</taxon>
        <taxon>Spermatophyta</taxon>
        <taxon>Magnoliopsida</taxon>
        <taxon>eudicotyledons</taxon>
        <taxon>Gunneridae</taxon>
        <taxon>Pentapetalae</taxon>
        <taxon>asterids</taxon>
        <taxon>lamiids</taxon>
        <taxon>Solanales</taxon>
        <taxon>Solanaceae</taxon>
        <taxon>Solanoideae</taxon>
        <taxon>Datureae</taxon>
        <taxon>Datura</taxon>
    </lineage>
</organism>
<gene>
    <name evidence="2" type="ORF">HAX54_041909</name>
</gene>
<accession>A0ABS8RP29</accession>
<dbReference type="InterPro" id="IPR019734">
    <property type="entry name" value="TPR_rpt"/>
</dbReference>
<reference evidence="2 3" key="1">
    <citation type="journal article" date="2021" name="BMC Genomics">
        <title>Datura genome reveals duplications of psychoactive alkaloid biosynthetic genes and high mutation rate following tissue culture.</title>
        <authorList>
            <person name="Rajewski A."/>
            <person name="Carter-House D."/>
            <person name="Stajich J."/>
            <person name="Litt A."/>
        </authorList>
    </citation>
    <scope>NUCLEOTIDE SEQUENCE [LARGE SCALE GENOMIC DNA]</scope>
    <source>
        <strain evidence="2">AR-01</strain>
    </source>
</reference>
<keyword evidence="3" id="KW-1185">Reference proteome</keyword>
<feature type="domain" description="ARM repeat N-terminal plant" evidence="1">
    <location>
        <begin position="28"/>
        <end position="267"/>
    </location>
</feature>
<sequence>MNISLKKKEKVPITTTIPSVDGKCCYNNHLGCFFCIMKEPNSSIRSNGIKNYFKKMPLIDEDQELVLVLSGLWTMAMSQPNDKELPSLGIFECMASLINKGINNKSWLHKNQNIYIPYYAAHIIGSYTMNNVEFAIKALDCGVLVSLLELLKGNMTWVEQRVAIRAIGHLASYEKTFKDVAIYEEEIVKLAMKLASTCLEVVYKEFVGVKDLNMRLKYHCDLLTRGVGGLEMENSKAEEWASQLQCWSLHLLNCFAIKERCLNLICEQNFLKELSEMWGGLANDTSPGGVGLIRVLCYKKDGRRCIAESKDVIKNLCNLSRSSDDWQYMGIDCLLLLLTDSGTRYKVLEMASMCLVDLVELRTLGGRSNVGNTITRTLLADFKQRKVKIKNIGVQKVLEEIWSLKVDRKKREQNMSDEKLEEKRVMVSLMKQQGNNSFWLGKIEEAMVKYSEALELCPLRSRKERIVLYSNRAQCKLLLGEANDAISDTTKALSLSSPTNSHAKSLWRRSQAYDMKGLMAKESLMDCIMFVSCCFKMDSSSSLMKKNMRIPYYAVRMINKQMESTWLFKNAQLKEFVNDVSEKPNQPHDEEPHDQISQKEQINVRATRILWQKKGFIEGLSSISEEPQLIEKGEISRRKLEIIDRESKKNVYSLSQCSETRHN</sequence>
<dbReference type="Pfam" id="PF26524">
    <property type="entry name" value="ARM_7"/>
    <property type="match status" value="1"/>
</dbReference>
<dbReference type="Proteomes" id="UP000823775">
    <property type="component" value="Unassembled WGS sequence"/>
</dbReference>
<dbReference type="SUPFAM" id="SSF48452">
    <property type="entry name" value="TPR-like"/>
    <property type="match status" value="1"/>
</dbReference>